<keyword evidence="8" id="KW-1185">Reference proteome</keyword>
<sequence>MIELEVEAAEAGLRLDVVLVRRVPGMSRAKAREMVESGAIRVNGRSPRKGLRLAPGDHVVLARAPAPSDFHARPDAKLPLHVVHEDPWLVVVDKPAGVPSHPLRENEIGTIASALVARYPEMSGVGYRLREPGILHRLDTDTSGLIVAARDELTFEALRTALKDGRIDKRYVALVEGRVDAPQVIDLPIGPHPRDPRRVVTIDVKGARPARTEILKAEAIGVYTRVEVSASHATRHQVRAHLAAIGHPLVGDALYGGSALPGLARHFLHASRIAFEHPHDARAMRFTSPLPRDLQAAIETAR</sequence>
<dbReference type="GO" id="GO:0003723">
    <property type="term" value="F:RNA binding"/>
    <property type="evidence" value="ECO:0007669"/>
    <property type="project" value="UniProtKB-KW"/>
</dbReference>
<dbReference type="InterPro" id="IPR006225">
    <property type="entry name" value="PsdUridine_synth_RluC/D"/>
</dbReference>
<dbReference type="OrthoDB" id="128480at2"/>
<dbReference type="InterPro" id="IPR006224">
    <property type="entry name" value="PsdUridine_synth_RluA-like_CS"/>
</dbReference>
<evidence type="ECO:0000256" key="3">
    <source>
        <dbReference type="PIRSR" id="PIRSR606225-1"/>
    </source>
</evidence>
<evidence type="ECO:0000256" key="1">
    <source>
        <dbReference type="ARBA" id="ARBA00010876"/>
    </source>
</evidence>
<dbReference type="PROSITE" id="PS50889">
    <property type="entry name" value="S4"/>
    <property type="match status" value="1"/>
</dbReference>
<comment type="similarity">
    <text evidence="1 5">Belongs to the pseudouridine synthase RluA family.</text>
</comment>
<comment type="function">
    <text evidence="5">Responsible for synthesis of pseudouridine from uracil.</text>
</comment>
<evidence type="ECO:0000256" key="5">
    <source>
        <dbReference type="RuleBase" id="RU362028"/>
    </source>
</evidence>
<protein>
    <recommendedName>
        <fullName evidence="5">Pseudouridine synthase</fullName>
        <ecNumber evidence="5">5.4.99.-</ecNumber>
    </recommendedName>
</protein>
<dbReference type="GO" id="GO:0000455">
    <property type="term" value="P:enzyme-directed rRNA pseudouridine synthesis"/>
    <property type="evidence" value="ECO:0007669"/>
    <property type="project" value="UniProtKB-ARBA"/>
</dbReference>
<accession>A0A0F6SHZ4</accession>
<evidence type="ECO:0000313" key="7">
    <source>
        <dbReference type="EMBL" id="AKF11299.1"/>
    </source>
</evidence>
<dbReference type="Gene3D" id="3.30.2350.10">
    <property type="entry name" value="Pseudouridine synthase"/>
    <property type="match status" value="1"/>
</dbReference>
<dbReference type="RefSeq" id="WP_053238178.1">
    <property type="nucleotide sequence ID" value="NZ_CP011125.1"/>
</dbReference>
<dbReference type="Pfam" id="PF00849">
    <property type="entry name" value="PseudoU_synth_2"/>
    <property type="match status" value="1"/>
</dbReference>
<dbReference type="CDD" id="cd02869">
    <property type="entry name" value="PseudoU_synth_RluA_like"/>
    <property type="match status" value="1"/>
</dbReference>
<dbReference type="InterPro" id="IPR020103">
    <property type="entry name" value="PsdUridine_synth_cat_dom_sf"/>
</dbReference>
<feature type="domain" description="RNA-binding S4" evidence="6">
    <location>
        <begin position="13"/>
        <end position="79"/>
    </location>
</feature>
<comment type="catalytic activity">
    <reaction evidence="5">
        <text>a uridine in RNA = a pseudouridine in RNA</text>
        <dbReference type="Rhea" id="RHEA:48348"/>
        <dbReference type="Rhea" id="RHEA-COMP:12068"/>
        <dbReference type="Rhea" id="RHEA-COMP:12069"/>
        <dbReference type="ChEBI" id="CHEBI:65314"/>
        <dbReference type="ChEBI" id="CHEBI:65315"/>
    </reaction>
</comment>
<evidence type="ECO:0000256" key="4">
    <source>
        <dbReference type="PROSITE-ProRule" id="PRU00182"/>
    </source>
</evidence>
<dbReference type="Gene3D" id="3.10.290.10">
    <property type="entry name" value="RNA-binding S4 domain"/>
    <property type="match status" value="1"/>
</dbReference>
<dbReference type="Pfam" id="PF01479">
    <property type="entry name" value="S4"/>
    <property type="match status" value="1"/>
</dbReference>
<evidence type="ECO:0000256" key="2">
    <source>
        <dbReference type="ARBA" id="ARBA00023235"/>
    </source>
</evidence>
<evidence type="ECO:0000259" key="6">
    <source>
        <dbReference type="SMART" id="SM00363"/>
    </source>
</evidence>
<dbReference type="InterPro" id="IPR050188">
    <property type="entry name" value="RluA_PseudoU_synthase"/>
</dbReference>
<keyword evidence="2 5" id="KW-0413">Isomerase</keyword>
<dbReference type="SMART" id="SM00363">
    <property type="entry name" value="S4"/>
    <property type="match status" value="1"/>
</dbReference>
<dbReference type="InterPro" id="IPR002942">
    <property type="entry name" value="S4_RNA-bd"/>
</dbReference>
<dbReference type="Proteomes" id="UP000034883">
    <property type="component" value="Chromosome"/>
</dbReference>
<reference evidence="7 8" key="1">
    <citation type="submission" date="2015-03" db="EMBL/GenBank/DDBJ databases">
        <title>Genome assembly of Sandaracinus amylolyticus DSM 53668.</title>
        <authorList>
            <person name="Sharma G."/>
            <person name="Subramanian S."/>
        </authorList>
    </citation>
    <scope>NUCLEOTIDE SEQUENCE [LARGE SCALE GENOMIC DNA]</scope>
    <source>
        <strain evidence="7 8">DSM 53668</strain>
    </source>
</reference>
<gene>
    <name evidence="7" type="ORF">DB32_008448</name>
</gene>
<dbReference type="STRING" id="927083.DB32_008448"/>
<organism evidence="7 8">
    <name type="scientific">Sandaracinus amylolyticus</name>
    <dbReference type="NCBI Taxonomy" id="927083"/>
    <lineage>
        <taxon>Bacteria</taxon>
        <taxon>Pseudomonadati</taxon>
        <taxon>Myxococcota</taxon>
        <taxon>Polyangia</taxon>
        <taxon>Polyangiales</taxon>
        <taxon>Sandaracinaceae</taxon>
        <taxon>Sandaracinus</taxon>
    </lineage>
</organism>
<dbReference type="CDD" id="cd00165">
    <property type="entry name" value="S4"/>
    <property type="match status" value="1"/>
</dbReference>
<proteinExistence type="inferred from homology"/>
<name>A0A0F6SHZ4_9BACT</name>
<keyword evidence="4" id="KW-0694">RNA-binding</keyword>
<dbReference type="InterPro" id="IPR006145">
    <property type="entry name" value="PsdUridine_synth_RsuA/RluA"/>
</dbReference>
<dbReference type="InterPro" id="IPR036986">
    <property type="entry name" value="S4_RNA-bd_sf"/>
</dbReference>
<dbReference type="KEGG" id="samy:DB32_008448"/>
<dbReference type="PANTHER" id="PTHR21600">
    <property type="entry name" value="MITOCHONDRIAL RNA PSEUDOURIDINE SYNTHASE"/>
    <property type="match status" value="1"/>
</dbReference>
<dbReference type="EC" id="5.4.99.-" evidence="5"/>
<dbReference type="PROSITE" id="PS01129">
    <property type="entry name" value="PSI_RLU"/>
    <property type="match status" value="1"/>
</dbReference>
<dbReference type="AlphaFoldDB" id="A0A0F6SHZ4"/>
<feature type="active site" evidence="3">
    <location>
        <position position="139"/>
    </location>
</feature>
<dbReference type="PANTHER" id="PTHR21600:SF44">
    <property type="entry name" value="RIBOSOMAL LARGE SUBUNIT PSEUDOURIDINE SYNTHASE D"/>
    <property type="match status" value="1"/>
</dbReference>
<dbReference type="SUPFAM" id="SSF55120">
    <property type="entry name" value="Pseudouridine synthase"/>
    <property type="match status" value="1"/>
</dbReference>
<evidence type="ECO:0000313" key="8">
    <source>
        <dbReference type="Proteomes" id="UP000034883"/>
    </source>
</evidence>
<dbReference type="SUPFAM" id="SSF55174">
    <property type="entry name" value="Alpha-L RNA-binding motif"/>
    <property type="match status" value="1"/>
</dbReference>
<dbReference type="GO" id="GO:0120159">
    <property type="term" value="F:rRNA pseudouridine synthase activity"/>
    <property type="evidence" value="ECO:0007669"/>
    <property type="project" value="UniProtKB-ARBA"/>
</dbReference>
<dbReference type="NCBIfam" id="TIGR00005">
    <property type="entry name" value="rluA_subfam"/>
    <property type="match status" value="1"/>
</dbReference>
<dbReference type="EMBL" id="CP011125">
    <property type="protein sequence ID" value="AKF11299.1"/>
    <property type="molecule type" value="Genomic_DNA"/>
</dbReference>